<sequence length="109" mass="12101">STTTNKQKGPTDEKRREQSNVGLIKITTTKKPTGLVVKNTPYINVCVEKFRSTLGNIMAICPATRNFIKCIMRGANLPSEIDDKILSDIKRMFDTSMGKIGGSCDIDYK</sequence>
<accession>A0A0B6Y656</accession>
<reference evidence="2" key="1">
    <citation type="submission" date="2014-12" db="EMBL/GenBank/DDBJ databases">
        <title>Insight into the proteome of Arion vulgaris.</title>
        <authorList>
            <person name="Aradska J."/>
            <person name="Bulat T."/>
            <person name="Smidak R."/>
            <person name="Sarate P."/>
            <person name="Gangsoo J."/>
            <person name="Sialana F."/>
            <person name="Bilban M."/>
            <person name="Lubec G."/>
        </authorList>
    </citation>
    <scope>NUCLEOTIDE SEQUENCE</scope>
    <source>
        <tissue evidence="2">Skin</tissue>
    </source>
</reference>
<gene>
    <name evidence="2" type="primary">ORF12087</name>
</gene>
<feature type="non-terminal residue" evidence="2">
    <location>
        <position position="1"/>
    </location>
</feature>
<name>A0A0B6Y656_9EUPU</name>
<protein>
    <submittedName>
        <fullName evidence="2">Uncharacterized protein</fullName>
    </submittedName>
</protein>
<proteinExistence type="predicted"/>
<feature type="non-terminal residue" evidence="2">
    <location>
        <position position="109"/>
    </location>
</feature>
<evidence type="ECO:0000256" key="1">
    <source>
        <dbReference type="SAM" id="MobiDB-lite"/>
    </source>
</evidence>
<evidence type="ECO:0000313" key="2">
    <source>
        <dbReference type="EMBL" id="CEK50955.1"/>
    </source>
</evidence>
<dbReference type="EMBL" id="HACG01004090">
    <property type="protein sequence ID" value="CEK50955.1"/>
    <property type="molecule type" value="Transcribed_RNA"/>
</dbReference>
<feature type="region of interest" description="Disordered" evidence="1">
    <location>
        <begin position="1"/>
        <end position="20"/>
    </location>
</feature>
<organism evidence="2">
    <name type="scientific">Arion vulgaris</name>
    <dbReference type="NCBI Taxonomy" id="1028688"/>
    <lineage>
        <taxon>Eukaryota</taxon>
        <taxon>Metazoa</taxon>
        <taxon>Spiralia</taxon>
        <taxon>Lophotrochozoa</taxon>
        <taxon>Mollusca</taxon>
        <taxon>Gastropoda</taxon>
        <taxon>Heterobranchia</taxon>
        <taxon>Euthyneura</taxon>
        <taxon>Panpulmonata</taxon>
        <taxon>Eupulmonata</taxon>
        <taxon>Stylommatophora</taxon>
        <taxon>Helicina</taxon>
        <taxon>Arionoidea</taxon>
        <taxon>Arionidae</taxon>
        <taxon>Arion</taxon>
    </lineage>
</organism>
<dbReference type="AlphaFoldDB" id="A0A0B6Y656"/>
<feature type="compositionally biased region" description="Basic and acidic residues" evidence="1">
    <location>
        <begin position="9"/>
        <end position="18"/>
    </location>
</feature>